<comment type="caution">
    <text evidence="1">The sequence shown here is derived from an EMBL/GenBank/DDBJ whole genome shotgun (WGS) entry which is preliminary data.</text>
</comment>
<dbReference type="Proteomes" id="UP000308917">
    <property type="component" value="Unassembled WGS sequence"/>
</dbReference>
<dbReference type="EMBL" id="STFG01000011">
    <property type="protein sequence ID" value="THU00247.1"/>
    <property type="molecule type" value="Genomic_DNA"/>
</dbReference>
<dbReference type="AlphaFoldDB" id="A0A4S8F045"/>
<name>A0A4S8F045_9BURK</name>
<keyword evidence="2" id="KW-1185">Reference proteome</keyword>
<evidence type="ECO:0000313" key="1">
    <source>
        <dbReference type="EMBL" id="THU00247.1"/>
    </source>
</evidence>
<dbReference type="OrthoDB" id="8966078at2"/>
<accession>A0A4S8F045</accession>
<protein>
    <submittedName>
        <fullName evidence="1">Uncharacterized protein</fullName>
    </submittedName>
</protein>
<proteinExistence type="predicted"/>
<evidence type="ECO:0000313" key="2">
    <source>
        <dbReference type="Proteomes" id="UP000308917"/>
    </source>
</evidence>
<reference evidence="1 2" key="1">
    <citation type="journal article" date="2015" name="Antonie Van Leeuwenhoek">
        <title>Lampropedia puyangensis sp. nov., isolated from symptomatic bark of Populus ? euramericana canker and emended description of Lampropedia hyalina (Ehrenberg 1832) Lee et al. 2004.</title>
        <authorList>
            <person name="Li Y."/>
            <person name="Wang T."/>
            <person name="Piao C.G."/>
            <person name="Wang L.F."/>
            <person name="Tian G.Z."/>
            <person name="Zhu T.H."/>
            <person name="Guo M.W."/>
        </authorList>
    </citation>
    <scope>NUCLEOTIDE SEQUENCE [LARGE SCALE GENOMIC DNA]</scope>
    <source>
        <strain evidence="1 2">2-bin</strain>
    </source>
</reference>
<organism evidence="1 2">
    <name type="scientific">Lampropedia puyangensis</name>
    <dbReference type="NCBI Taxonomy" id="1330072"/>
    <lineage>
        <taxon>Bacteria</taxon>
        <taxon>Pseudomonadati</taxon>
        <taxon>Pseudomonadota</taxon>
        <taxon>Betaproteobacteria</taxon>
        <taxon>Burkholderiales</taxon>
        <taxon>Comamonadaceae</taxon>
        <taxon>Lampropedia</taxon>
    </lineage>
</organism>
<sequence>MVESVNTALDSVAHMQSQLNALKAGQLRAGALGEWVQHKRALLDALPPPFTVVLQDLLNRLEAGALFTEESCSFSQKDLHDSLQLWIDKAESYLRKSGKV</sequence>
<gene>
    <name evidence="1" type="ORF">E9531_10795</name>
</gene>
<dbReference type="RefSeq" id="WP_136573771.1">
    <property type="nucleotide sequence ID" value="NZ_STFG01000011.1"/>
</dbReference>